<evidence type="ECO:0000256" key="1">
    <source>
        <dbReference type="SAM" id="Coils"/>
    </source>
</evidence>
<keyword evidence="1" id="KW-0175">Coiled coil</keyword>
<dbReference type="RefSeq" id="XP_016934352.3">
    <property type="nucleotide sequence ID" value="XM_017078863.4"/>
</dbReference>
<dbReference type="GeneID" id="108013166"/>
<feature type="coiled-coil region" evidence="1">
    <location>
        <begin position="39"/>
        <end position="73"/>
    </location>
</feature>
<name>A0AB39ZF08_DROSZ</name>
<reference evidence="4" key="1">
    <citation type="submission" date="2025-08" db="UniProtKB">
        <authorList>
            <consortium name="RefSeq"/>
        </authorList>
    </citation>
    <scope>IDENTIFICATION</scope>
</reference>
<gene>
    <name evidence="4" type="primary">LOC108013166</name>
</gene>
<proteinExistence type="predicted"/>
<sequence>MNMGRSVAVRSIFLGCLRENATNMRREHEDLGRRIAISLANSRRTLANIENMNQELQKMKETIHNALNNIRRDADYENKSCQLLLSILCIVVDEFGVEAKLNPKIVSQMFIEADPATDEPVLQTLDIVKDVPSLLNLEIAPNSSQDSIDITEPLAGPKPLDAAENSQQNIPGSNLID</sequence>
<feature type="region of interest" description="Disordered" evidence="2">
    <location>
        <begin position="147"/>
        <end position="177"/>
    </location>
</feature>
<feature type="compositionally biased region" description="Polar residues" evidence="2">
    <location>
        <begin position="164"/>
        <end position="177"/>
    </location>
</feature>
<evidence type="ECO:0000313" key="4">
    <source>
        <dbReference type="RefSeq" id="XP_016934352.3"/>
    </source>
</evidence>
<evidence type="ECO:0000313" key="3">
    <source>
        <dbReference type="Proteomes" id="UP001652628"/>
    </source>
</evidence>
<organism evidence="3 4">
    <name type="scientific">Drosophila suzukii</name>
    <name type="common">Spotted-wing drosophila fruit fly</name>
    <dbReference type="NCBI Taxonomy" id="28584"/>
    <lineage>
        <taxon>Eukaryota</taxon>
        <taxon>Metazoa</taxon>
        <taxon>Ecdysozoa</taxon>
        <taxon>Arthropoda</taxon>
        <taxon>Hexapoda</taxon>
        <taxon>Insecta</taxon>
        <taxon>Pterygota</taxon>
        <taxon>Neoptera</taxon>
        <taxon>Endopterygota</taxon>
        <taxon>Diptera</taxon>
        <taxon>Brachycera</taxon>
        <taxon>Muscomorpha</taxon>
        <taxon>Ephydroidea</taxon>
        <taxon>Drosophilidae</taxon>
        <taxon>Drosophila</taxon>
        <taxon>Sophophora</taxon>
    </lineage>
</organism>
<dbReference type="AlphaFoldDB" id="A0AB39ZF08"/>
<protein>
    <submittedName>
        <fullName evidence="4">Uncharacterized protein</fullName>
    </submittedName>
</protein>
<dbReference type="Proteomes" id="UP001652628">
    <property type="component" value="Chromosome 3"/>
</dbReference>
<evidence type="ECO:0000256" key="2">
    <source>
        <dbReference type="SAM" id="MobiDB-lite"/>
    </source>
</evidence>
<keyword evidence="3" id="KW-1185">Reference proteome</keyword>
<accession>A0AB39ZF08</accession>